<organism evidence="2 3">
    <name type="scientific">Polyplosphaeria fusca</name>
    <dbReference type="NCBI Taxonomy" id="682080"/>
    <lineage>
        <taxon>Eukaryota</taxon>
        <taxon>Fungi</taxon>
        <taxon>Dikarya</taxon>
        <taxon>Ascomycota</taxon>
        <taxon>Pezizomycotina</taxon>
        <taxon>Dothideomycetes</taxon>
        <taxon>Pleosporomycetidae</taxon>
        <taxon>Pleosporales</taxon>
        <taxon>Tetraplosphaeriaceae</taxon>
        <taxon>Polyplosphaeria</taxon>
    </lineage>
</organism>
<dbReference type="InterPro" id="IPR010730">
    <property type="entry name" value="HET"/>
</dbReference>
<comment type="caution">
    <text evidence="2">The sequence shown here is derived from an EMBL/GenBank/DDBJ whole genome shotgun (WGS) entry which is preliminary data.</text>
</comment>
<evidence type="ECO:0000313" key="2">
    <source>
        <dbReference type="EMBL" id="KAF2730208.1"/>
    </source>
</evidence>
<dbReference type="AlphaFoldDB" id="A0A9P4QRQ3"/>
<proteinExistence type="predicted"/>
<reference evidence="2" key="1">
    <citation type="journal article" date="2020" name="Stud. Mycol.">
        <title>101 Dothideomycetes genomes: a test case for predicting lifestyles and emergence of pathogens.</title>
        <authorList>
            <person name="Haridas S."/>
            <person name="Albert R."/>
            <person name="Binder M."/>
            <person name="Bloem J."/>
            <person name="Labutti K."/>
            <person name="Salamov A."/>
            <person name="Andreopoulos B."/>
            <person name="Baker S."/>
            <person name="Barry K."/>
            <person name="Bills G."/>
            <person name="Bluhm B."/>
            <person name="Cannon C."/>
            <person name="Castanera R."/>
            <person name="Culley D."/>
            <person name="Daum C."/>
            <person name="Ezra D."/>
            <person name="Gonzalez J."/>
            <person name="Henrissat B."/>
            <person name="Kuo A."/>
            <person name="Liang C."/>
            <person name="Lipzen A."/>
            <person name="Lutzoni F."/>
            <person name="Magnuson J."/>
            <person name="Mondo S."/>
            <person name="Nolan M."/>
            <person name="Ohm R."/>
            <person name="Pangilinan J."/>
            <person name="Park H.-J."/>
            <person name="Ramirez L."/>
            <person name="Alfaro M."/>
            <person name="Sun H."/>
            <person name="Tritt A."/>
            <person name="Yoshinaga Y."/>
            <person name="Zwiers L.-H."/>
            <person name="Turgeon B."/>
            <person name="Goodwin S."/>
            <person name="Spatafora J."/>
            <person name="Crous P."/>
            <person name="Grigoriev I."/>
        </authorList>
    </citation>
    <scope>NUCLEOTIDE SEQUENCE</scope>
    <source>
        <strain evidence="2">CBS 125425</strain>
    </source>
</reference>
<dbReference type="Proteomes" id="UP000799444">
    <property type="component" value="Unassembled WGS sequence"/>
</dbReference>
<gene>
    <name evidence="2" type="ORF">EJ04DRAFT_527160</name>
</gene>
<feature type="domain" description="Heterokaryon incompatibility" evidence="1">
    <location>
        <begin position="313"/>
        <end position="486"/>
    </location>
</feature>
<evidence type="ECO:0000313" key="3">
    <source>
        <dbReference type="Proteomes" id="UP000799444"/>
    </source>
</evidence>
<dbReference type="Pfam" id="PF06985">
    <property type="entry name" value="HET"/>
    <property type="match status" value="1"/>
</dbReference>
<dbReference type="PANTHER" id="PTHR33112">
    <property type="entry name" value="DOMAIN PROTEIN, PUTATIVE-RELATED"/>
    <property type="match status" value="1"/>
</dbReference>
<dbReference type="OrthoDB" id="3691074at2759"/>
<name>A0A9P4QRQ3_9PLEO</name>
<evidence type="ECO:0000259" key="1">
    <source>
        <dbReference type="Pfam" id="PF06985"/>
    </source>
</evidence>
<keyword evidence="3" id="KW-1185">Reference proteome</keyword>
<dbReference type="PANTHER" id="PTHR33112:SF16">
    <property type="entry name" value="HETEROKARYON INCOMPATIBILITY DOMAIN-CONTAINING PROTEIN"/>
    <property type="match status" value="1"/>
</dbReference>
<accession>A0A9P4QRQ3</accession>
<sequence>MSNITSGNQFDQKKAVDMIEIMEVLASQMDFDVHQTFPELKDMRNQASDGLPWGNWSALLRRDLHEDFFSLLYGIMEMKGMLFEASQLPEICKPVADCAAVCQYCNWILARCGRGLHDPEAADHSGMGDKFNHLCAIDYFPDFEDLKARSTNGCEFCRFLRNALLSPGAIDYEYCNYRDVTDLSTEPFFVWIQWRWKQPSESQEDASNTLCCLTLKLWSSTVLFGQDRWDFCIESENATLSSKLSLYRPPQLDALSPPNIAFIQKQLGVPRRDVHTRSISDTFLPRRLVDLGIFGGSLPRLVDSSNRGHACKYATLSYCWGPQTEAKQQLKLTHETRERFYHEIPLQTMTPVLHDTVAVCRALGIRYIWIDALCILQGDKTDWEEQSSHMHMIFQHSYVTICTPASSSCMQGFLHRTSENCRPSIRIPYVDEISNEVFGVYTLRPTLGTGQNRLSRHHPFVFPMLTAEQRDMSISTWASRGWVFQERFLSSTKIVFGATMLHIRQDGVVMSENGELTSPEPHLGTVEELSKLQTMDSLSTQGRYMPDYWYDIIEQYSSTRWTERLDLLPALSGIAALFQQAMQDQYLVGLWQKDLYCGLLWHTGTTKARSPKSLGELLVILNGDELQIGPSWSWVSRPDFMEFDISTRVNRTCRVRSHLRPEFTLLSSTISVDGVNPLGRVQKASLKICGFLVRLRAGCSPISVDRASKWMCKTSKGHTLFIDPDWRPRRMKSNGENVHKGDDDKLQLLIISSCCSDSPIPISEHSAHHPSMDETEDYATRVIYKPHYRRSFFEDKERTLEAMTDCSLCSEQGRRRDIWGLLIYPAGPEMTFYRVGVFICRAEFGGSQLFKEAERQVLELY</sequence>
<protein>
    <submittedName>
        <fullName evidence="2">HET-domain-containing protein</fullName>
    </submittedName>
</protein>
<dbReference type="EMBL" id="ML996223">
    <property type="protein sequence ID" value="KAF2730208.1"/>
    <property type="molecule type" value="Genomic_DNA"/>
</dbReference>